<accession>A0ABU5IPV6</accession>
<name>A0ABU5IPV6_9BURK</name>
<dbReference type="EMBL" id="JAXOJX010000089">
    <property type="protein sequence ID" value="MDZ5460924.1"/>
    <property type="molecule type" value="Genomic_DNA"/>
</dbReference>
<gene>
    <name evidence="2" type="ORF">SM757_30555</name>
</gene>
<proteinExistence type="predicted"/>
<dbReference type="Proteomes" id="UP001293718">
    <property type="component" value="Unassembled WGS sequence"/>
</dbReference>
<evidence type="ECO:0000256" key="1">
    <source>
        <dbReference type="SAM" id="MobiDB-lite"/>
    </source>
</evidence>
<feature type="region of interest" description="Disordered" evidence="1">
    <location>
        <begin position="1"/>
        <end position="21"/>
    </location>
</feature>
<protein>
    <submittedName>
        <fullName evidence="2">Uncharacterized protein</fullName>
    </submittedName>
</protein>
<evidence type="ECO:0000313" key="2">
    <source>
        <dbReference type="EMBL" id="MDZ5460924.1"/>
    </source>
</evidence>
<feature type="non-terminal residue" evidence="2">
    <location>
        <position position="1"/>
    </location>
</feature>
<keyword evidence="3" id="KW-1185">Reference proteome</keyword>
<reference evidence="2 3" key="1">
    <citation type="submission" date="2023-11" db="EMBL/GenBank/DDBJ databases">
        <title>Draft genome of Azohydromonas lata strain H1 (DSM1123), a polyhydroxyalkanoate producer.</title>
        <authorList>
            <person name="Traversa D."/>
            <person name="D'Addabbo P."/>
            <person name="Pazzani C."/>
            <person name="Manzari C."/>
            <person name="Chiara M."/>
            <person name="Scrascia M."/>
        </authorList>
    </citation>
    <scope>NUCLEOTIDE SEQUENCE [LARGE SCALE GENOMIC DNA]</scope>
    <source>
        <strain evidence="2 3">H1</strain>
    </source>
</reference>
<dbReference type="RefSeq" id="WP_322468234.1">
    <property type="nucleotide sequence ID" value="NZ_JAXOJX010000089.1"/>
</dbReference>
<sequence length="93" mass="9570">TALAAALPADDGGAERAGTPSPAALQQARAVATRLEALLAEDDFSSTQLFREHEALLSAALGPRMQTLARQLDNFDFGPALATLRQALGAAPA</sequence>
<feature type="compositionally biased region" description="Low complexity" evidence="1">
    <location>
        <begin position="1"/>
        <end position="11"/>
    </location>
</feature>
<comment type="caution">
    <text evidence="2">The sequence shown here is derived from an EMBL/GenBank/DDBJ whole genome shotgun (WGS) entry which is preliminary data.</text>
</comment>
<organism evidence="2 3">
    <name type="scientific">Azohydromonas lata</name>
    <dbReference type="NCBI Taxonomy" id="45677"/>
    <lineage>
        <taxon>Bacteria</taxon>
        <taxon>Pseudomonadati</taxon>
        <taxon>Pseudomonadota</taxon>
        <taxon>Betaproteobacteria</taxon>
        <taxon>Burkholderiales</taxon>
        <taxon>Sphaerotilaceae</taxon>
        <taxon>Azohydromonas</taxon>
    </lineage>
</organism>
<evidence type="ECO:0000313" key="3">
    <source>
        <dbReference type="Proteomes" id="UP001293718"/>
    </source>
</evidence>